<proteinExistence type="predicted"/>
<comment type="caution">
    <text evidence="1">The sequence shown here is derived from an EMBL/GenBank/DDBJ whole genome shotgun (WGS) entry which is preliminary data.</text>
</comment>
<sequence length="87" mass="10395">MHSKIRCRVNPRTIKYASKIEFVQFKSRFDIKQVQNVQTFPIYTVNPCQLENVWDGVDEFRRSENTDGTKFLYMEAICKSLPPRKDY</sequence>
<dbReference type="AlphaFoldDB" id="A0A507D1G3"/>
<evidence type="ECO:0000313" key="2">
    <source>
        <dbReference type="Proteomes" id="UP000320475"/>
    </source>
</evidence>
<organism evidence="1 2">
    <name type="scientific">Synchytrium endobioticum</name>
    <dbReference type="NCBI Taxonomy" id="286115"/>
    <lineage>
        <taxon>Eukaryota</taxon>
        <taxon>Fungi</taxon>
        <taxon>Fungi incertae sedis</taxon>
        <taxon>Chytridiomycota</taxon>
        <taxon>Chytridiomycota incertae sedis</taxon>
        <taxon>Chytridiomycetes</taxon>
        <taxon>Synchytriales</taxon>
        <taxon>Synchytriaceae</taxon>
        <taxon>Synchytrium</taxon>
    </lineage>
</organism>
<dbReference type="Proteomes" id="UP000320475">
    <property type="component" value="Unassembled WGS sequence"/>
</dbReference>
<name>A0A507D1G3_9FUNG</name>
<reference evidence="1 2" key="1">
    <citation type="journal article" date="2019" name="Sci. Rep.">
        <title>Comparative genomics of chytrid fungi reveal insights into the obligate biotrophic and pathogenic lifestyle of Synchytrium endobioticum.</title>
        <authorList>
            <person name="van de Vossenberg B.T.L.H."/>
            <person name="Warris S."/>
            <person name="Nguyen H.D.T."/>
            <person name="van Gent-Pelzer M.P.E."/>
            <person name="Joly D.L."/>
            <person name="van de Geest H.C."/>
            <person name="Bonants P.J.M."/>
            <person name="Smith D.S."/>
            <person name="Levesque C.A."/>
            <person name="van der Lee T.A.J."/>
        </authorList>
    </citation>
    <scope>NUCLEOTIDE SEQUENCE [LARGE SCALE GENOMIC DNA]</scope>
    <source>
        <strain evidence="1 2">LEV6574</strain>
    </source>
</reference>
<gene>
    <name evidence="1" type="ORF">SeLEV6574_g03971</name>
</gene>
<accession>A0A507D1G3</accession>
<protein>
    <submittedName>
        <fullName evidence="1">Uncharacterized protein</fullName>
    </submittedName>
</protein>
<dbReference type="OrthoDB" id="382863at2759"/>
<dbReference type="EMBL" id="QEAM01000147">
    <property type="protein sequence ID" value="TPX45254.1"/>
    <property type="molecule type" value="Genomic_DNA"/>
</dbReference>
<evidence type="ECO:0000313" key="1">
    <source>
        <dbReference type="EMBL" id="TPX45254.1"/>
    </source>
</evidence>